<keyword evidence="5" id="KW-0548">Nucleotidyltransferase</keyword>
<keyword evidence="14" id="KW-0190">Covalent protein-DNA linkage</keyword>
<evidence type="ECO:0000256" key="2">
    <source>
        <dbReference type="ARBA" id="ARBA00004147"/>
    </source>
</evidence>
<keyword evidence="15" id="KW-0238">DNA-binding</keyword>
<keyword evidence="3" id="KW-1048">Host nucleus</keyword>
<keyword evidence="13" id="KW-0067">ATP-binding</keyword>
<comment type="cofactor">
    <cofactor evidence="1">
        <name>Mg(2+)</name>
        <dbReference type="ChEBI" id="CHEBI:18420"/>
    </cofactor>
</comment>
<dbReference type="Proteomes" id="UP000830067">
    <property type="component" value="Segment"/>
</dbReference>
<evidence type="ECO:0000256" key="8">
    <source>
        <dbReference type="ARBA" id="ARBA00022723"/>
    </source>
</evidence>
<keyword evidence="10" id="KW-0255">Endonuclease</keyword>
<feature type="domain" description="CRESS-DNA virus Rep endonuclease" evidence="16">
    <location>
        <begin position="41"/>
        <end position="126"/>
    </location>
</feature>
<keyword evidence="12" id="KW-0347">Helicase</keyword>
<keyword evidence="6" id="KW-0235">DNA replication</keyword>
<organism evidence="17 18">
    <name type="scientific">Circoviridae sp</name>
    <dbReference type="NCBI Taxonomy" id="1954248"/>
    <lineage>
        <taxon>Viruses</taxon>
        <taxon>Monodnaviria</taxon>
        <taxon>Shotokuvirae</taxon>
        <taxon>Cressdnaviricota</taxon>
        <taxon>Arfiviricetes</taxon>
        <taxon>Rohanvirales</taxon>
        <taxon>Nenyaviridae</taxon>
        <taxon>Galvornvirus</taxon>
        <taxon>Galvornvirus isengard</taxon>
    </lineage>
</organism>
<keyword evidence="11" id="KW-0378">Hydrolase</keyword>
<evidence type="ECO:0000256" key="12">
    <source>
        <dbReference type="ARBA" id="ARBA00022806"/>
    </source>
</evidence>
<evidence type="ECO:0000313" key="18">
    <source>
        <dbReference type="Proteomes" id="UP000830067"/>
    </source>
</evidence>
<evidence type="ECO:0000256" key="11">
    <source>
        <dbReference type="ARBA" id="ARBA00022801"/>
    </source>
</evidence>
<protein>
    <submittedName>
        <fullName evidence="17">Rep protein</fullName>
    </submittedName>
</protein>
<evidence type="ECO:0000256" key="4">
    <source>
        <dbReference type="ARBA" id="ARBA00022679"/>
    </source>
</evidence>
<evidence type="ECO:0000256" key="13">
    <source>
        <dbReference type="ARBA" id="ARBA00022840"/>
    </source>
</evidence>
<evidence type="ECO:0000256" key="10">
    <source>
        <dbReference type="ARBA" id="ARBA00022759"/>
    </source>
</evidence>
<keyword evidence="18" id="KW-1185">Reference proteome</keyword>
<dbReference type="Gene3D" id="3.40.1310.20">
    <property type="match status" value="1"/>
</dbReference>
<dbReference type="EMBL" id="MW202635">
    <property type="protein sequence ID" value="UOF79693.1"/>
    <property type="molecule type" value="Genomic_DNA"/>
</dbReference>
<evidence type="ECO:0000256" key="7">
    <source>
        <dbReference type="ARBA" id="ARBA00022722"/>
    </source>
</evidence>
<evidence type="ECO:0000256" key="3">
    <source>
        <dbReference type="ARBA" id="ARBA00022562"/>
    </source>
</evidence>
<accession>A0ABY4CDE1</accession>
<dbReference type="InterPro" id="IPR049912">
    <property type="entry name" value="CRESS_DNA_REP"/>
</dbReference>
<evidence type="ECO:0000256" key="1">
    <source>
        <dbReference type="ARBA" id="ARBA00001946"/>
    </source>
</evidence>
<evidence type="ECO:0000256" key="5">
    <source>
        <dbReference type="ARBA" id="ARBA00022695"/>
    </source>
</evidence>
<proteinExistence type="predicted"/>
<evidence type="ECO:0000256" key="14">
    <source>
        <dbReference type="ARBA" id="ARBA00023124"/>
    </source>
</evidence>
<evidence type="ECO:0000256" key="15">
    <source>
        <dbReference type="ARBA" id="ARBA00023125"/>
    </source>
</evidence>
<reference evidence="17" key="1">
    <citation type="submission" date="2020-10" db="EMBL/GenBank/DDBJ databases">
        <authorList>
            <person name="Malki K."/>
            <person name="Breitbart M."/>
        </authorList>
    </citation>
    <scope>NUCLEOTIDE SEQUENCE</scope>
    <source>
        <strain evidence="17">Ctk92474</strain>
    </source>
</reference>
<comment type="subcellular location">
    <subcellularLocation>
        <location evidence="2">Host nucleus</location>
    </subcellularLocation>
</comment>
<keyword evidence="4" id="KW-0808">Transferase</keyword>
<evidence type="ECO:0000256" key="6">
    <source>
        <dbReference type="ARBA" id="ARBA00022705"/>
    </source>
</evidence>
<dbReference type="Pfam" id="PF02407">
    <property type="entry name" value="Viral_Rep"/>
    <property type="match status" value="1"/>
</dbReference>
<keyword evidence="8" id="KW-0479">Metal-binding</keyword>
<sequence>MSSGPVKILAGPGKCAAIITSALLFQFHGSFPKMPPSPRSRRFCFTLNNYTQGEVEIIDDFFRLTEHVTYAVVGVEVGESGTPHLQGFFITVDPQRLAAVQRLVSPRCHIEAAVGTSLQAANYCKKDGQFTEYGTFPGAQGKRNDIKDFTEWVEAQERKPNERDVARSHPGIYLKYHGRALELVDHLWESARLVDADAGLRPWQVTLRDNLVVPCDEDRIVNFFVDIDGGAGKSWFVRYMISEYPTRVQFLSVGKRDDLCFAVDPSMDIFLFDIPRGGMEFFQYNVVEKLKDQLVFSAKYQSRTKIILHKVHVVVFCNEHPSLNAMSQDRYNVVVITNDA</sequence>
<name>A0ABY4CDE1_9VIRU</name>
<evidence type="ECO:0000256" key="9">
    <source>
        <dbReference type="ARBA" id="ARBA00022741"/>
    </source>
</evidence>
<evidence type="ECO:0000313" key="17">
    <source>
        <dbReference type="EMBL" id="UOF79693.1"/>
    </source>
</evidence>
<keyword evidence="7" id="KW-0540">Nuclease</keyword>
<evidence type="ECO:0000259" key="16">
    <source>
        <dbReference type="Pfam" id="PF02407"/>
    </source>
</evidence>
<keyword evidence="9" id="KW-0547">Nucleotide-binding</keyword>